<dbReference type="PANTHER" id="PTHR31992">
    <property type="entry name" value="DOF ZINC FINGER PROTEIN DOF1.4-RELATED"/>
    <property type="match status" value="1"/>
</dbReference>
<keyword evidence="3 9" id="KW-0862">Zinc</keyword>
<feature type="compositionally biased region" description="Pro residues" evidence="10">
    <location>
        <begin position="20"/>
        <end position="31"/>
    </location>
</feature>
<keyword evidence="5 8" id="KW-0238">DNA-binding</keyword>
<accession>A0A6A1W593</accession>
<proteinExistence type="predicted"/>
<feature type="region of interest" description="Disordered" evidence="10">
    <location>
        <begin position="71"/>
        <end position="111"/>
    </location>
</feature>
<dbReference type="PROSITE" id="PS01361">
    <property type="entry name" value="ZF_DOF_1"/>
    <property type="match status" value="1"/>
</dbReference>
<sequence>MPSETVEHTAAGVHQSLGQPQPPAPQTQPLPCPRCSSTSTKFCYYNNYNLSQPRHFCKSCRRYWTQGGTLRNVPVGGGTRKNITKRSRSSTSSSSSSSSSSSTVTSETVPANPVSVLPEMVSHDVNLNENVAAGGSVGSFNFLLNTPGAGFLELSYGLGPIAGFDEVGFGLGGGAWAFPEVGDFGGGSGSSASVASSGYTTWQVSGAEGGLVDAGSGDLFPSPDLALSTHAQGLEK</sequence>
<evidence type="ECO:0000256" key="4">
    <source>
        <dbReference type="ARBA" id="ARBA00023015"/>
    </source>
</evidence>
<comment type="subcellular location">
    <subcellularLocation>
        <location evidence="8 9">Nucleus</location>
    </subcellularLocation>
</comment>
<feature type="domain" description="Dof-type" evidence="11">
    <location>
        <begin position="30"/>
        <end position="84"/>
    </location>
</feature>
<evidence type="ECO:0000259" key="11">
    <source>
        <dbReference type="PROSITE" id="PS50884"/>
    </source>
</evidence>
<dbReference type="Pfam" id="PF02701">
    <property type="entry name" value="Zn_ribbon_Dof"/>
    <property type="match status" value="1"/>
</dbReference>
<dbReference type="InterPro" id="IPR003851">
    <property type="entry name" value="Znf_Dof"/>
</dbReference>
<evidence type="ECO:0000256" key="6">
    <source>
        <dbReference type="ARBA" id="ARBA00023163"/>
    </source>
</evidence>
<comment type="function">
    <text evidence="9">Transcription factor that binds specifically to a 5'-AA[AG]G-3' consensus core sequence.</text>
</comment>
<dbReference type="GO" id="GO:0008270">
    <property type="term" value="F:zinc ion binding"/>
    <property type="evidence" value="ECO:0007669"/>
    <property type="project" value="UniProtKB-KW"/>
</dbReference>
<keyword evidence="7 8" id="KW-0539">Nucleus</keyword>
<gene>
    <name evidence="12" type="ORF">CJ030_MR3G009872</name>
</gene>
<dbReference type="InterPro" id="IPR045174">
    <property type="entry name" value="Dof"/>
</dbReference>
<dbReference type="PANTHER" id="PTHR31992:SF312">
    <property type="entry name" value="DOF ZINC FINGER PROTEIN DOF1.6"/>
    <property type="match status" value="1"/>
</dbReference>
<dbReference type="Proteomes" id="UP000516437">
    <property type="component" value="Chromosome 3"/>
</dbReference>
<evidence type="ECO:0000256" key="2">
    <source>
        <dbReference type="ARBA" id="ARBA00022771"/>
    </source>
</evidence>
<dbReference type="PROSITE" id="PS50884">
    <property type="entry name" value="ZF_DOF_2"/>
    <property type="match status" value="1"/>
</dbReference>
<evidence type="ECO:0000256" key="9">
    <source>
        <dbReference type="RuleBase" id="RU369094"/>
    </source>
</evidence>
<feature type="compositionally biased region" description="Low complexity" evidence="10">
    <location>
        <begin position="89"/>
        <end position="106"/>
    </location>
</feature>
<comment type="caution">
    <text evidence="12">The sequence shown here is derived from an EMBL/GenBank/DDBJ whole genome shotgun (WGS) entry which is preliminary data.</text>
</comment>
<evidence type="ECO:0000256" key="5">
    <source>
        <dbReference type="ARBA" id="ARBA00023125"/>
    </source>
</evidence>
<evidence type="ECO:0000313" key="13">
    <source>
        <dbReference type="Proteomes" id="UP000516437"/>
    </source>
</evidence>
<keyword evidence="13" id="KW-1185">Reference proteome</keyword>
<keyword evidence="6 9" id="KW-0804">Transcription</keyword>
<dbReference type="EMBL" id="RXIC02000021">
    <property type="protein sequence ID" value="KAB1220412.1"/>
    <property type="molecule type" value="Genomic_DNA"/>
</dbReference>
<evidence type="ECO:0000256" key="10">
    <source>
        <dbReference type="SAM" id="MobiDB-lite"/>
    </source>
</evidence>
<name>A0A6A1W593_9ROSI</name>
<dbReference type="GO" id="GO:0003700">
    <property type="term" value="F:DNA-binding transcription factor activity"/>
    <property type="evidence" value="ECO:0007669"/>
    <property type="project" value="UniProtKB-UniRule"/>
</dbReference>
<dbReference type="GO" id="GO:0003677">
    <property type="term" value="F:DNA binding"/>
    <property type="evidence" value="ECO:0007669"/>
    <property type="project" value="UniProtKB-UniRule"/>
</dbReference>
<evidence type="ECO:0000313" key="12">
    <source>
        <dbReference type="EMBL" id="KAB1220412.1"/>
    </source>
</evidence>
<dbReference type="AlphaFoldDB" id="A0A6A1W593"/>
<dbReference type="OrthoDB" id="1927254at2759"/>
<feature type="region of interest" description="Disordered" evidence="10">
    <location>
        <begin position="1"/>
        <end position="31"/>
    </location>
</feature>
<protein>
    <recommendedName>
        <fullName evidence="9">Dof zinc finger protein</fullName>
    </recommendedName>
</protein>
<evidence type="ECO:0000256" key="3">
    <source>
        <dbReference type="ARBA" id="ARBA00022833"/>
    </source>
</evidence>
<evidence type="ECO:0000256" key="7">
    <source>
        <dbReference type="ARBA" id="ARBA00023242"/>
    </source>
</evidence>
<evidence type="ECO:0000256" key="1">
    <source>
        <dbReference type="ARBA" id="ARBA00022723"/>
    </source>
</evidence>
<keyword evidence="2 8" id="KW-0863">Zinc-finger</keyword>
<keyword evidence="1 9" id="KW-0479">Metal-binding</keyword>
<organism evidence="12 13">
    <name type="scientific">Morella rubra</name>
    <name type="common">Chinese bayberry</name>
    <dbReference type="NCBI Taxonomy" id="262757"/>
    <lineage>
        <taxon>Eukaryota</taxon>
        <taxon>Viridiplantae</taxon>
        <taxon>Streptophyta</taxon>
        <taxon>Embryophyta</taxon>
        <taxon>Tracheophyta</taxon>
        <taxon>Spermatophyta</taxon>
        <taxon>Magnoliopsida</taxon>
        <taxon>eudicotyledons</taxon>
        <taxon>Gunneridae</taxon>
        <taxon>Pentapetalae</taxon>
        <taxon>rosids</taxon>
        <taxon>fabids</taxon>
        <taxon>Fagales</taxon>
        <taxon>Myricaceae</taxon>
        <taxon>Morella</taxon>
    </lineage>
</organism>
<keyword evidence="4 9" id="KW-0805">Transcription regulation</keyword>
<evidence type="ECO:0000256" key="8">
    <source>
        <dbReference type="PROSITE-ProRule" id="PRU00071"/>
    </source>
</evidence>
<dbReference type="GO" id="GO:0005634">
    <property type="term" value="C:nucleus"/>
    <property type="evidence" value="ECO:0007669"/>
    <property type="project" value="UniProtKB-SubCell"/>
</dbReference>
<reference evidence="12 13" key="1">
    <citation type="journal article" date="2019" name="Plant Biotechnol. J.">
        <title>The red bayberry genome and genetic basis of sex determination.</title>
        <authorList>
            <person name="Jia H.M."/>
            <person name="Jia H.J."/>
            <person name="Cai Q.L."/>
            <person name="Wang Y."/>
            <person name="Zhao H.B."/>
            <person name="Yang W.F."/>
            <person name="Wang G.Y."/>
            <person name="Li Y.H."/>
            <person name="Zhan D.L."/>
            <person name="Shen Y.T."/>
            <person name="Niu Q.F."/>
            <person name="Chang L."/>
            <person name="Qiu J."/>
            <person name="Zhao L."/>
            <person name="Xie H.B."/>
            <person name="Fu W.Y."/>
            <person name="Jin J."/>
            <person name="Li X.W."/>
            <person name="Jiao Y."/>
            <person name="Zhou C.C."/>
            <person name="Tu T."/>
            <person name="Chai C.Y."/>
            <person name="Gao J.L."/>
            <person name="Fan L.J."/>
            <person name="van de Weg E."/>
            <person name="Wang J.Y."/>
            <person name="Gao Z.S."/>
        </authorList>
    </citation>
    <scope>NUCLEOTIDE SEQUENCE [LARGE SCALE GENOMIC DNA]</scope>
    <source>
        <tissue evidence="12">Leaves</tissue>
    </source>
</reference>